<proteinExistence type="predicted"/>
<evidence type="ECO:0000256" key="2">
    <source>
        <dbReference type="ARBA" id="ARBA00023002"/>
    </source>
</evidence>
<reference evidence="4" key="1">
    <citation type="submission" date="2018-05" db="EMBL/GenBank/DDBJ databases">
        <authorList>
            <person name="Lanie J.A."/>
            <person name="Ng W.-L."/>
            <person name="Kazmierczak K.M."/>
            <person name="Andrzejewski T.M."/>
            <person name="Davidsen T.M."/>
            <person name="Wayne K.J."/>
            <person name="Tettelin H."/>
            <person name="Glass J.I."/>
            <person name="Rusch D."/>
            <person name="Podicherti R."/>
            <person name="Tsui H.-C.T."/>
            <person name="Winkler M.E."/>
        </authorList>
    </citation>
    <scope>NUCLEOTIDE SEQUENCE</scope>
</reference>
<dbReference type="PANTHER" id="PTHR43656">
    <property type="entry name" value="BINDING OXIDOREDUCTASE, PUTATIVE (AFU_ORTHOLOGUE AFUA_2G08260)-RELATED"/>
    <property type="match status" value="1"/>
</dbReference>
<keyword evidence="1" id="KW-0285">Flavoprotein</keyword>
<keyword evidence="2" id="KW-0560">Oxidoreductase</keyword>
<dbReference type="AlphaFoldDB" id="A0A383F8E2"/>
<dbReference type="GO" id="GO:0010181">
    <property type="term" value="F:FMN binding"/>
    <property type="evidence" value="ECO:0007669"/>
    <property type="project" value="InterPro"/>
</dbReference>
<dbReference type="PANTHER" id="PTHR43656:SF2">
    <property type="entry name" value="BINDING OXIDOREDUCTASE, PUTATIVE (AFU_ORTHOLOGUE AFUA_2G08260)-RELATED"/>
    <property type="match status" value="1"/>
</dbReference>
<name>A0A383F8E2_9ZZZZ</name>
<dbReference type="EMBL" id="UINC01232115">
    <property type="protein sequence ID" value="SVE64943.1"/>
    <property type="molecule type" value="Genomic_DNA"/>
</dbReference>
<dbReference type="Gene3D" id="3.20.20.70">
    <property type="entry name" value="Aldolase class I"/>
    <property type="match status" value="1"/>
</dbReference>
<dbReference type="Pfam" id="PF00724">
    <property type="entry name" value="Oxidored_FMN"/>
    <property type="match status" value="1"/>
</dbReference>
<dbReference type="SUPFAM" id="SSF51395">
    <property type="entry name" value="FMN-linked oxidoreductases"/>
    <property type="match status" value="1"/>
</dbReference>
<protein>
    <recommendedName>
        <fullName evidence="3">NADH:flavin oxidoreductase/NADH oxidase N-terminal domain-containing protein</fullName>
    </recommendedName>
</protein>
<evidence type="ECO:0000256" key="1">
    <source>
        <dbReference type="ARBA" id="ARBA00022630"/>
    </source>
</evidence>
<organism evidence="4">
    <name type="scientific">marine metagenome</name>
    <dbReference type="NCBI Taxonomy" id="408172"/>
    <lineage>
        <taxon>unclassified sequences</taxon>
        <taxon>metagenomes</taxon>
        <taxon>ecological metagenomes</taxon>
    </lineage>
</organism>
<dbReference type="InterPro" id="IPR013785">
    <property type="entry name" value="Aldolase_TIM"/>
</dbReference>
<dbReference type="InterPro" id="IPR001155">
    <property type="entry name" value="OxRdtase_FMN_N"/>
</dbReference>
<gene>
    <name evidence="4" type="ORF">METZ01_LOCUS517797</name>
</gene>
<feature type="domain" description="NADH:flavin oxidoreductase/NADH oxidase N-terminal" evidence="3">
    <location>
        <begin position="8"/>
        <end position="99"/>
    </location>
</feature>
<evidence type="ECO:0000313" key="4">
    <source>
        <dbReference type="EMBL" id="SVE64943.1"/>
    </source>
</evidence>
<evidence type="ECO:0000259" key="3">
    <source>
        <dbReference type="Pfam" id="PF00724"/>
    </source>
</evidence>
<dbReference type="GO" id="GO:0016491">
    <property type="term" value="F:oxidoreductase activity"/>
    <property type="evidence" value="ECO:0007669"/>
    <property type="project" value="UniProtKB-KW"/>
</dbReference>
<accession>A0A383F8E2</accession>
<sequence length="99" mass="10815">MSDHPALEPMKLAALELRNRVIKTATFEGMTPNGIPSDDLIEHHRRLAEGGVGLTTVAYCAVSADGRTFSQQMYMRPEVQPQLTRLARAVHDEGAAVSI</sequence>
<dbReference type="InterPro" id="IPR051799">
    <property type="entry name" value="NADH_flavin_oxidoreductase"/>
</dbReference>
<feature type="non-terminal residue" evidence="4">
    <location>
        <position position="99"/>
    </location>
</feature>